<evidence type="ECO:0000256" key="1">
    <source>
        <dbReference type="ARBA" id="ARBA00006538"/>
    </source>
</evidence>
<organism evidence="6 7">
    <name type="scientific">Labrus bergylta</name>
    <name type="common">ballan wrasse</name>
    <dbReference type="NCBI Taxonomy" id="56723"/>
    <lineage>
        <taxon>Eukaryota</taxon>
        <taxon>Metazoa</taxon>
        <taxon>Chordata</taxon>
        <taxon>Craniata</taxon>
        <taxon>Vertebrata</taxon>
        <taxon>Euteleostomi</taxon>
        <taxon>Actinopterygii</taxon>
        <taxon>Neopterygii</taxon>
        <taxon>Teleostei</taxon>
        <taxon>Neoteleostei</taxon>
        <taxon>Acanthomorphata</taxon>
        <taxon>Eupercaria</taxon>
        <taxon>Labriformes</taxon>
        <taxon>Labridae</taxon>
        <taxon>Labrus</taxon>
    </lineage>
</organism>
<feature type="active site" description="Charge relay system" evidence="3">
    <location>
        <position position="360"/>
    </location>
</feature>
<dbReference type="OrthoDB" id="6347013at2759"/>
<dbReference type="InParanoid" id="A0A3Q3MC65"/>
<dbReference type="GO" id="GO:0006631">
    <property type="term" value="P:fatty acid metabolic process"/>
    <property type="evidence" value="ECO:0007669"/>
    <property type="project" value="UniProtKB-KW"/>
</dbReference>
<feature type="domain" description="BAAT/Acyl-CoA thioester hydrolase C-terminal" evidence="5">
    <location>
        <begin position="204"/>
        <end position="411"/>
    </location>
</feature>
<dbReference type="InterPro" id="IPR042490">
    <property type="entry name" value="Thio_Ohase/BAAT_N"/>
</dbReference>
<dbReference type="FunCoup" id="A0A3Q3MC65">
    <property type="interactions" value="281"/>
</dbReference>
<dbReference type="InterPro" id="IPR014940">
    <property type="entry name" value="BAAT_C"/>
</dbReference>
<dbReference type="InterPro" id="IPR029058">
    <property type="entry name" value="AB_hydrolase_fold"/>
</dbReference>
<keyword evidence="7" id="KW-1185">Reference proteome</keyword>
<reference evidence="6" key="2">
    <citation type="submission" date="2025-09" db="UniProtKB">
        <authorList>
            <consortium name="Ensembl"/>
        </authorList>
    </citation>
    <scope>IDENTIFICATION</scope>
</reference>
<dbReference type="Pfam" id="PF08840">
    <property type="entry name" value="BAAT_C"/>
    <property type="match status" value="1"/>
</dbReference>
<proteinExistence type="inferred from homology"/>
<dbReference type="Proteomes" id="UP000261660">
    <property type="component" value="Unplaced"/>
</dbReference>
<dbReference type="PIRSF" id="PIRSF016521">
    <property type="entry name" value="Acyl-CoA_hydro"/>
    <property type="match status" value="1"/>
</dbReference>
<keyword evidence="2" id="KW-0276">Fatty acid metabolism</keyword>
<feature type="active site" description="Charge relay system" evidence="3">
    <location>
        <position position="232"/>
    </location>
</feature>
<dbReference type="InterPro" id="IPR016662">
    <property type="entry name" value="Acyl-CoA_thioEstase_long-chain"/>
</dbReference>
<evidence type="ECO:0000313" key="6">
    <source>
        <dbReference type="Ensembl" id="ENSLBEP00000018010.1"/>
    </source>
</evidence>
<reference evidence="6" key="1">
    <citation type="submission" date="2025-08" db="UniProtKB">
        <authorList>
            <consortium name="Ensembl"/>
        </authorList>
    </citation>
    <scope>IDENTIFICATION</scope>
</reference>
<dbReference type="AlphaFoldDB" id="A0A3Q3MC65"/>
<dbReference type="FunFam" id="2.60.40.2240:FF:000001">
    <property type="entry name" value="acyl-coenzyme A thioesterase 4"/>
    <property type="match status" value="1"/>
</dbReference>
<dbReference type="FunFam" id="3.40.50.1820:FF:000024">
    <property type="entry name" value="acyl-coenzyme A thioesterase 4"/>
    <property type="match status" value="1"/>
</dbReference>
<keyword evidence="2" id="KW-0443">Lipid metabolism</keyword>
<dbReference type="PANTHER" id="PTHR10824:SF17">
    <property type="entry name" value="ACYL-COENZYME A THIOESTERASE 6"/>
    <property type="match status" value="1"/>
</dbReference>
<evidence type="ECO:0000256" key="3">
    <source>
        <dbReference type="PIRSR" id="PIRSR016521-1"/>
    </source>
</evidence>
<accession>A0A3Q3MC65</accession>
<sequence length="416" mass="45704">MAYSQIRVRILPSVRCFFDKLVHVKVEGLAPHKPVELRSKLVDDRGVIFKASALYKADESGQVDVSRAPSLGGSYTGVEPMGLFWSLAPETPHSKILKKSVLSPTQVKIEALSGDTGELLASETNEREYMTEGMKRIPVQEGRIRGVLFIPPGKGPFPGIVDLYTFGGGLSEPRASLLANKGFVVLALAYLGYKDLPRKVEKLNLEYFEEAVTYLRRQPEVKGPGIGIISISHSGGIALAMASFLSGISATVCINACNANTVIPLHYKELVIPPLCPVLDNIKFLDSGILDVRDALPDPSLEENRESLFMVERASCQFLFAVSEDDHNWNSGFFAKQAVETLRKHGKKSYELVTYPKAGHFLEVPHMPYCGSTFHGAVGAPVVFGGEPKAHSEAQLDLWERVQEFFKSHLVNKSTC</sequence>
<comment type="similarity">
    <text evidence="1">Belongs to the C/M/P thioester hydrolase family.</text>
</comment>
<evidence type="ECO:0000313" key="7">
    <source>
        <dbReference type="Proteomes" id="UP000261660"/>
    </source>
</evidence>
<dbReference type="Pfam" id="PF04775">
    <property type="entry name" value="Bile_Hydr_Trans"/>
    <property type="match status" value="1"/>
</dbReference>
<evidence type="ECO:0000256" key="2">
    <source>
        <dbReference type="ARBA" id="ARBA00022832"/>
    </source>
</evidence>
<evidence type="ECO:0000259" key="5">
    <source>
        <dbReference type="Pfam" id="PF08840"/>
    </source>
</evidence>
<dbReference type="GO" id="GO:0047617">
    <property type="term" value="F:fatty acyl-CoA hydrolase activity"/>
    <property type="evidence" value="ECO:0007669"/>
    <property type="project" value="TreeGrafter"/>
</dbReference>
<protein>
    <submittedName>
        <fullName evidence="6">Acyl-coenzyme A thioesterase 1-like</fullName>
    </submittedName>
</protein>
<dbReference type="InterPro" id="IPR006862">
    <property type="entry name" value="Thio_Ohase/aa_AcTrfase"/>
</dbReference>
<name>A0A3Q3MC65_9LABR</name>
<dbReference type="SUPFAM" id="SSF53474">
    <property type="entry name" value="alpha/beta-Hydrolases"/>
    <property type="match status" value="1"/>
</dbReference>
<feature type="active site" description="Charge relay system" evidence="3">
    <location>
        <position position="326"/>
    </location>
</feature>
<dbReference type="GO" id="GO:0006637">
    <property type="term" value="P:acyl-CoA metabolic process"/>
    <property type="evidence" value="ECO:0007669"/>
    <property type="project" value="InterPro"/>
</dbReference>
<evidence type="ECO:0000259" key="4">
    <source>
        <dbReference type="Pfam" id="PF04775"/>
    </source>
</evidence>
<dbReference type="Gene3D" id="3.40.50.1820">
    <property type="entry name" value="alpha/beta hydrolase"/>
    <property type="match status" value="1"/>
</dbReference>
<dbReference type="Ensembl" id="ENSLBET00000019010.1">
    <property type="protein sequence ID" value="ENSLBEP00000018010.1"/>
    <property type="gene ID" value="ENSLBEG00000013885.1"/>
</dbReference>
<dbReference type="STRING" id="56723.ENSLBEP00000018010"/>
<dbReference type="PANTHER" id="PTHR10824">
    <property type="entry name" value="ACYL-COENZYME A THIOESTERASE-RELATED"/>
    <property type="match status" value="1"/>
</dbReference>
<feature type="domain" description="Acyl-CoA thioester hydrolase/bile acid-CoA amino acid N-acetyltransferase" evidence="4">
    <location>
        <begin position="19"/>
        <end position="141"/>
    </location>
</feature>
<dbReference type="Gene3D" id="2.60.40.2240">
    <property type="entry name" value="Acyl-CoA thioester hydrolase/BAAT N-terminal domain"/>
    <property type="match status" value="1"/>
</dbReference>
<dbReference type="GeneTree" id="ENSGT01010000222336"/>